<organism evidence="10 11">
    <name type="scientific">Crateriforma conspicua</name>
    <dbReference type="NCBI Taxonomy" id="2527996"/>
    <lineage>
        <taxon>Bacteria</taxon>
        <taxon>Pseudomonadati</taxon>
        <taxon>Planctomycetota</taxon>
        <taxon>Planctomycetia</taxon>
        <taxon>Planctomycetales</taxon>
        <taxon>Planctomycetaceae</taxon>
        <taxon>Crateriforma</taxon>
    </lineage>
</organism>
<evidence type="ECO:0000256" key="1">
    <source>
        <dbReference type="ARBA" id="ARBA00006272"/>
    </source>
</evidence>
<dbReference type="Pfam" id="PF05343">
    <property type="entry name" value="Peptidase_M42"/>
    <property type="match status" value="1"/>
</dbReference>
<name>A0A5C5Y2T5_9PLAN</name>
<feature type="binding site" evidence="8">
    <location>
        <position position="353"/>
    </location>
    <ligand>
        <name>Zn(2+)</name>
        <dbReference type="ChEBI" id="CHEBI:29105"/>
        <label>2</label>
    </ligand>
</feature>
<evidence type="ECO:0000256" key="8">
    <source>
        <dbReference type="PIRSR" id="PIRSR001123-2"/>
    </source>
</evidence>
<dbReference type="InterPro" id="IPR008007">
    <property type="entry name" value="Peptidase_M42"/>
</dbReference>
<proteinExistence type="inferred from homology"/>
<feature type="region of interest" description="Disordered" evidence="9">
    <location>
        <begin position="57"/>
        <end position="79"/>
    </location>
</feature>
<evidence type="ECO:0000313" key="11">
    <source>
        <dbReference type="Proteomes" id="UP000317238"/>
    </source>
</evidence>
<feature type="binding site" evidence="8">
    <location>
        <position position="266"/>
    </location>
    <ligand>
        <name>Zn(2+)</name>
        <dbReference type="ChEBI" id="CHEBI:29105"/>
        <label>1</label>
    </ligand>
</feature>
<feature type="compositionally biased region" description="Low complexity" evidence="9">
    <location>
        <begin position="59"/>
        <end position="68"/>
    </location>
</feature>
<evidence type="ECO:0000256" key="4">
    <source>
        <dbReference type="ARBA" id="ARBA00022723"/>
    </source>
</evidence>
<keyword evidence="2 10" id="KW-0031">Aminopeptidase</keyword>
<dbReference type="PIRSF" id="PIRSF001123">
    <property type="entry name" value="PepA_GA"/>
    <property type="match status" value="1"/>
</dbReference>
<comment type="caution">
    <text evidence="10">The sequence shown here is derived from an EMBL/GenBank/DDBJ whole genome shotgun (WGS) entry which is preliminary data.</text>
</comment>
<evidence type="ECO:0000256" key="7">
    <source>
        <dbReference type="PIRSR" id="PIRSR001123-1"/>
    </source>
</evidence>
<dbReference type="SUPFAM" id="SSF101821">
    <property type="entry name" value="Aminopeptidase/glucanase lid domain"/>
    <property type="match status" value="1"/>
</dbReference>
<dbReference type="CDD" id="cd05656">
    <property type="entry name" value="M42_Frv"/>
    <property type="match status" value="1"/>
</dbReference>
<comment type="cofactor">
    <cofactor evidence="8">
        <name>a divalent metal cation</name>
        <dbReference type="ChEBI" id="CHEBI:60240"/>
    </cofactor>
    <text evidence="8">Binds 2 divalent metal cations per subunit.</text>
</comment>
<gene>
    <name evidence="10" type="primary">ysdC</name>
    <name evidence="10" type="ORF">Pan14r_17820</name>
</gene>
<sequence>MEPTALDFFEQALQTPSPSGYEEPLQRLVRRYIEPHADVTSIDVHGNLIATLCPADPRATSSKSSAESDASDSDSLRPPRLMYAGHCDQIGMLVSHIDDDGFVYGQTIGGWDPQQLIGQAMTIWTQDGPVSAVISRKAIHLLTPEERKQVVQLNQMWLDVGAVKGRPGDDDSMIDGDSVRKAIRIGDPVTLELGMRRLLGDQVTGPGMDNKTGMWTVIDALRRVAADRDNLNCELNSVSTVQEEIGLRGAKTAAGHINPDVAIAVDVTHATDCPGIEKNTQGDVRVGGGPVIFRGPNINAKVAQRLIDLCQSNDLPYQLAALGRAAPNDSNVLQIHGGGVATGLVGVPNRYMHSAVEVVSLSDIDHVAELLKCFALALGPDDNFIPG</sequence>
<keyword evidence="3" id="KW-0645">Protease</keyword>
<dbReference type="Gene3D" id="3.40.630.10">
    <property type="entry name" value="Zn peptidases"/>
    <property type="match status" value="1"/>
</dbReference>
<dbReference type="OrthoDB" id="9772053at2"/>
<feature type="binding site" evidence="8">
    <location>
        <position position="86"/>
    </location>
    <ligand>
        <name>Zn(2+)</name>
        <dbReference type="ChEBI" id="CHEBI:29105"/>
        <label>1</label>
    </ligand>
</feature>
<evidence type="ECO:0000256" key="3">
    <source>
        <dbReference type="ARBA" id="ARBA00022670"/>
    </source>
</evidence>
<dbReference type="EC" id="3.4.11.-" evidence="10"/>
<evidence type="ECO:0000256" key="2">
    <source>
        <dbReference type="ARBA" id="ARBA00022438"/>
    </source>
</evidence>
<dbReference type="PANTHER" id="PTHR32481:SF20">
    <property type="entry name" value="AMINOPEPTIDASE YSDC"/>
    <property type="match status" value="1"/>
</dbReference>
<evidence type="ECO:0000313" key="10">
    <source>
        <dbReference type="EMBL" id="TWT69494.1"/>
    </source>
</evidence>
<dbReference type="InterPro" id="IPR051464">
    <property type="entry name" value="Peptidase_M42_aminopept"/>
</dbReference>
<dbReference type="EMBL" id="SJPL01000001">
    <property type="protein sequence ID" value="TWT69494.1"/>
    <property type="molecule type" value="Genomic_DNA"/>
</dbReference>
<keyword evidence="11" id="KW-1185">Reference proteome</keyword>
<dbReference type="PANTHER" id="PTHR32481">
    <property type="entry name" value="AMINOPEPTIDASE"/>
    <property type="match status" value="1"/>
</dbReference>
<accession>A0A5C5Y2T5</accession>
<feature type="binding site" evidence="8">
    <location>
        <position position="209"/>
    </location>
    <ligand>
        <name>Zn(2+)</name>
        <dbReference type="ChEBI" id="CHEBI:29105"/>
        <label>1</label>
    </ligand>
</feature>
<keyword evidence="5 10" id="KW-0378">Hydrolase</keyword>
<evidence type="ECO:0000256" key="9">
    <source>
        <dbReference type="SAM" id="MobiDB-lite"/>
    </source>
</evidence>
<dbReference type="RefSeq" id="WP_145299402.1">
    <property type="nucleotide sequence ID" value="NZ_CP036319.1"/>
</dbReference>
<evidence type="ECO:0000256" key="5">
    <source>
        <dbReference type="ARBA" id="ARBA00022801"/>
    </source>
</evidence>
<dbReference type="GO" id="GO:0046872">
    <property type="term" value="F:metal ion binding"/>
    <property type="evidence" value="ECO:0007669"/>
    <property type="project" value="UniProtKB-UniRule"/>
</dbReference>
<dbReference type="AlphaFoldDB" id="A0A5C5Y2T5"/>
<feature type="binding site" evidence="8">
    <location>
        <position position="209"/>
    </location>
    <ligand>
        <name>Zn(2+)</name>
        <dbReference type="ChEBI" id="CHEBI:29105"/>
        <label>2</label>
    </ligand>
</feature>
<protein>
    <submittedName>
        <fullName evidence="10">Putative aminopeptidase YsdC</fullName>
        <ecNumber evidence="10">3.4.11.-</ecNumber>
    </submittedName>
</protein>
<dbReference type="InterPro" id="IPR023367">
    <property type="entry name" value="Peptidase_M42_dom2"/>
</dbReference>
<keyword evidence="4 8" id="KW-0479">Metal-binding</keyword>
<dbReference type="Proteomes" id="UP000317238">
    <property type="component" value="Unassembled WGS sequence"/>
</dbReference>
<dbReference type="GO" id="GO:0006508">
    <property type="term" value="P:proteolysis"/>
    <property type="evidence" value="ECO:0007669"/>
    <property type="project" value="UniProtKB-KW"/>
</dbReference>
<comment type="similarity">
    <text evidence="1 6">Belongs to the peptidase M42 family.</text>
</comment>
<reference evidence="10 11" key="1">
    <citation type="submission" date="2019-02" db="EMBL/GenBank/DDBJ databases">
        <title>Deep-cultivation of Planctomycetes and their phenomic and genomic characterization uncovers novel biology.</title>
        <authorList>
            <person name="Wiegand S."/>
            <person name="Jogler M."/>
            <person name="Boedeker C."/>
            <person name="Pinto D."/>
            <person name="Vollmers J."/>
            <person name="Rivas-Marin E."/>
            <person name="Kohn T."/>
            <person name="Peeters S.H."/>
            <person name="Heuer A."/>
            <person name="Rast P."/>
            <person name="Oberbeckmann S."/>
            <person name="Bunk B."/>
            <person name="Jeske O."/>
            <person name="Meyerdierks A."/>
            <person name="Storesund J.E."/>
            <person name="Kallscheuer N."/>
            <person name="Luecker S."/>
            <person name="Lage O.M."/>
            <person name="Pohl T."/>
            <person name="Merkel B.J."/>
            <person name="Hornburger P."/>
            <person name="Mueller R.-W."/>
            <person name="Bruemmer F."/>
            <person name="Labrenz M."/>
            <person name="Spormann A.M."/>
            <person name="Op Den Camp H."/>
            <person name="Overmann J."/>
            <person name="Amann R."/>
            <person name="Jetten M.S.M."/>
            <person name="Mascher T."/>
            <person name="Medema M.H."/>
            <person name="Devos D.P."/>
            <person name="Kaster A.-K."/>
            <person name="Ovreas L."/>
            <person name="Rohde M."/>
            <person name="Galperin M.Y."/>
            <person name="Jogler C."/>
        </authorList>
    </citation>
    <scope>NUCLEOTIDE SEQUENCE [LARGE SCALE GENOMIC DNA]</scope>
    <source>
        <strain evidence="10 11">Pan14r</strain>
    </source>
</reference>
<feature type="active site" description="Proton acceptor" evidence="7">
    <location>
        <position position="243"/>
    </location>
</feature>
<evidence type="ECO:0000256" key="6">
    <source>
        <dbReference type="PIRNR" id="PIRNR001123"/>
    </source>
</evidence>
<feature type="binding site" evidence="8">
    <location>
        <position position="244"/>
    </location>
    <ligand>
        <name>Zn(2+)</name>
        <dbReference type="ChEBI" id="CHEBI:29105"/>
        <label>2</label>
    </ligand>
</feature>
<dbReference type="Gene3D" id="2.40.30.40">
    <property type="entry name" value="Peptidase M42, domain 2"/>
    <property type="match status" value="1"/>
</dbReference>
<dbReference type="GO" id="GO:0004177">
    <property type="term" value="F:aminopeptidase activity"/>
    <property type="evidence" value="ECO:0007669"/>
    <property type="project" value="UniProtKB-UniRule"/>
</dbReference>
<dbReference type="SUPFAM" id="SSF53187">
    <property type="entry name" value="Zn-dependent exopeptidases"/>
    <property type="match status" value="1"/>
</dbReference>